<keyword evidence="1" id="KW-0378">Hydrolase</keyword>
<keyword evidence="3" id="KW-0443">Lipid metabolism</keyword>
<evidence type="ECO:0000313" key="4">
    <source>
        <dbReference type="EMBL" id="MBK7674585.1"/>
    </source>
</evidence>
<reference evidence="4 5" key="1">
    <citation type="submission" date="2020-10" db="EMBL/GenBank/DDBJ databases">
        <title>Connecting structure to function with the recovery of over 1000 high-quality activated sludge metagenome-assembled genomes encoding full-length rRNA genes using long-read sequencing.</title>
        <authorList>
            <person name="Singleton C.M."/>
            <person name="Petriglieri F."/>
            <person name="Kristensen J.M."/>
            <person name="Kirkegaard R.H."/>
            <person name="Michaelsen T.Y."/>
            <person name="Andersen M.H."/>
            <person name="Karst S.M."/>
            <person name="Dueholm M.S."/>
            <person name="Nielsen P.H."/>
            <person name="Albertsen M."/>
        </authorList>
    </citation>
    <scope>NUCLEOTIDE SEQUENCE [LARGE SCALE GENOMIC DNA]</scope>
    <source>
        <strain evidence="4">EsbW_18-Q3-R4-48_BATAC.285</strain>
    </source>
</reference>
<evidence type="ECO:0000256" key="1">
    <source>
        <dbReference type="ARBA" id="ARBA00022801"/>
    </source>
</evidence>
<name>A0A935UGM3_9PROT</name>
<dbReference type="Pfam" id="PF03403">
    <property type="entry name" value="PAF-AH_p_II"/>
    <property type="match status" value="1"/>
</dbReference>
<dbReference type="Gene3D" id="3.40.50.1820">
    <property type="entry name" value="alpha/beta hydrolase"/>
    <property type="match status" value="1"/>
</dbReference>
<accession>A0A935UGM3</accession>
<comment type="caution">
    <text evidence="4">The sequence shown here is derived from an EMBL/GenBank/DDBJ whole genome shotgun (WGS) entry which is preliminary data.</text>
</comment>
<dbReference type="GO" id="GO:0016042">
    <property type="term" value="P:lipid catabolic process"/>
    <property type="evidence" value="ECO:0007669"/>
    <property type="project" value="UniProtKB-KW"/>
</dbReference>
<proteinExistence type="predicted"/>
<dbReference type="SUPFAM" id="SSF53474">
    <property type="entry name" value="alpha/beta-Hydrolases"/>
    <property type="match status" value="1"/>
</dbReference>
<dbReference type="InterPro" id="IPR029058">
    <property type="entry name" value="AB_hydrolase_fold"/>
</dbReference>
<evidence type="ECO:0000256" key="3">
    <source>
        <dbReference type="ARBA" id="ARBA00023098"/>
    </source>
</evidence>
<dbReference type="PANTHER" id="PTHR10272">
    <property type="entry name" value="PLATELET-ACTIVATING FACTOR ACETYLHYDROLASE"/>
    <property type="match status" value="1"/>
</dbReference>
<evidence type="ECO:0000256" key="2">
    <source>
        <dbReference type="ARBA" id="ARBA00022963"/>
    </source>
</evidence>
<evidence type="ECO:0000313" key="5">
    <source>
        <dbReference type="Proteomes" id="UP000697998"/>
    </source>
</evidence>
<protein>
    <submittedName>
        <fullName evidence="4">Acetylhydrolase</fullName>
    </submittedName>
</protein>
<gene>
    <name evidence="4" type="ORF">IPJ27_07325</name>
</gene>
<dbReference type="EMBL" id="JADJMH010000005">
    <property type="protein sequence ID" value="MBK7674585.1"/>
    <property type="molecule type" value="Genomic_DNA"/>
</dbReference>
<dbReference type="PANTHER" id="PTHR10272:SF0">
    <property type="entry name" value="PLATELET-ACTIVATING FACTOR ACETYLHYDROLASE"/>
    <property type="match status" value="1"/>
</dbReference>
<dbReference type="Proteomes" id="UP000697998">
    <property type="component" value="Unassembled WGS sequence"/>
</dbReference>
<sequence length="364" mass="38883">MKLFKPPLPGVSPDPVSLFSRRESLPTAAAAGAIFALLLLASARLAAQGVEAPQSSPVVVAASEQARDTAVAEVISHDYEWHDASRNRAVPVRLYLPAATAGMRTLPLVVFSHGIGGSRRGYSYLGAYWASQGYASLHLQHVGSDRSLWTGNVFNLVGRLQGAAQEEEAIARVGDLRFALDQLLSHPEVGQRIDPERIVAAGHSYGANTILLALGARIERHGRIIDLAEPRLKAAMLLSAPPFYGETDIAKILSGIRVPTLHITATEDIIRIPGYYSGADDRIAVFEAMPGVRKVLAVFAGGSHSMFTDRAATGGVTLNPLVKAATRELSVAFWQKVFGGDDAALRDWPARHNSIVARFVAGGS</sequence>
<keyword evidence="2" id="KW-0442">Lipid degradation</keyword>
<dbReference type="GO" id="GO:0003847">
    <property type="term" value="F:1-alkyl-2-acetylglycerophosphocholine esterase activity"/>
    <property type="evidence" value="ECO:0007669"/>
    <property type="project" value="TreeGrafter"/>
</dbReference>
<dbReference type="AlphaFoldDB" id="A0A935UGM3"/>
<organism evidence="4 5">
    <name type="scientific">Candidatus Accumulibacter proximus</name>
    <dbReference type="NCBI Taxonomy" id="2954385"/>
    <lineage>
        <taxon>Bacteria</taxon>
        <taxon>Pseudomonadati</taxon>
        <taxon>Pseudomonadota</taxon>
        <taxon>Betaproteobacteria</taxon>
        <taxon>Candidatus Accumulibacter</taxon>
    </lineage>
</organism>